<organism evidence="9 10">
    <name type="scientific">Helicobacter trogontum</name>
    <dbReference type="NCBI Taxonomy" id="50960"/>
    <lineage>
        <taxon>Bacteria</taxon>
        <taxon>Pseudomonadati</taxon>
        <taxon>Campylobacterota</taxon>
        <taxon>Epsilonproteobacteria</taxon>
        <taxon>Campylobacterales</taxon>
        <taxon>Helicobacteraceae</taxon>
        <taxon>Helicobacter</taxon>
    </lineage>
</organism>
<evidence type="ECO:0000256" key="1">
    <source>
        <dbReference type="ARBA" id="ARBA00004141"/>
    </source>
</evidence>
<feature type="transmembrane region" description="Helical" evidence="7">
    <location>
        <begin position="93"/>
        <end position="116"/>
    </location>
</feature>
<evidence type="ECO:0000256" key="4">
    <source>
        <dbReference type="ARBA" id="ARBA00022692"/>
    </source>
</evidence>
<feature type="transmembrane region" description="Helical" evidence="7">
    <location>
        <begin position="62"/>
        <end position="81"/>
    </location>
</feature>
<keyword evidence="3" id="KW-0813">Transport</keyword>
<dbReference type="Gene3D" id="3.40.50.720">
    <property type="entry name" value="NAD(P)-binding Rossmann-like Domain"/>
    <property type="match status" value="1"/>
</dbReference>
<evidence type="ECO:0000256" key="5">
    <source>
        <dbReference type="ARBA" id="ARBA00022989"/>
    </source>
</evidence>
<feature type="transmembrane region" description="Helical" evidence="7">
    <location>
        <begin position="186"/>
        <end position="204"/>
    </location>
</feature>
<dbReference type="InterPro" id="IPR038770">
    <property type="entry name" value="Na+/solute_symporter_sf"/>
</dbReference>
<dbReference type="InterPro" id="IPR036291">
    <property type="entry name" value="NAD(P)-bd_dom_sf"/>
</dbReference>
<evidence type="ECO:0000256" key="6">
    <source>
        <dbReference type="ARBA" id="ARBA00023136"/>
    </source>
</evidence>
<name>A0ABQ0D288_9HELI</name>
<gene>
    <name evidence="9" type="ORF">NHP164001_04720</name>
</gene>
<feature type="domain" description="RCK N-terminal" evidence="8">
    <location>
        <begin position="448"/>
        <end position="565"/>
    </location>
</feature>
<dbReference type="Proteomes" id="UP001562457">
    <property type="component" value="Unassembled WGS sequence"/>
</dbReference>
<dbReference type="InterPro" id="IPR006153">
    <property type="entry name" value="Cation/H_exchanger_TM"/>
</dbReference>
<evidence type="ECO:0000313" key="10">
    <source>
        <dbReference type="Proteomes" id="UP001562457"/>
    </source>
</evidence>
<comment type="subcellular location">
    <subcellularLocation>
        <location evidence="1">Membrane</location>
        <topology evidence="1">Multi-pass membrane protein</topology>
    </subcellularLocation>
</comment>
<dbReference type="Gene3D" id="1.20.1530.20">
    <property type="match status" value="1"/>
</dbReference>
<feature type="transmembrane region" description="Helical" evidence="7">
    <location>
        <begin position="384"/>
        <end position="403"/>
    </location>
</feature>
<dbReference type="Pfam" id="PF02254">
    <property type="entry name" value="TrkA_N"/>
    <property type="match status" value="1"/>
</dbReference>
<feature type="transmembrane region" description="Helical" evidence="7">
    <location>
        <begin position="332"/>
        <end position="352"/>
    </location>
</feature>
<evidence type="ECO:0000256" key="3">
    <source>
        <dbReference type="ARBA" id="ARBA00022448"/>
    </source>
</evidence>
<feature type="transmembrane region" description="Helical" evidence="7">
    <location>
        <begin position="38"/>
        <end position="56"/>
    </location>
</feature>
<dbReference type="SUPFAM" id="SSF51735">
    <property type="entry name" value="NAD(P)-binding Rossmann-fold domains"/>
    <property type="match status" value="1"/>
</dbReference>
<feature type="transmembrane region" description="Helical" evidence="7">
    <location>
        <begin position="303"/>
        <end position="325"/>
    </location>
</feature>
<evidence type="ECO:0000256" key="2">
    <source>
        <dbReference type="ARBA" id="ARBA00005551"/>
    </source>
</evidence>
<dbReference type="PANTHER" id="PTHR42751">
    <property type="entry name" value="SODIUM/HYDROGEN EXCHANGER FAMILY/TRKA DOMAIN PROTEIN"/>
    <property type="match status" value="1"/>
</dbReference>
<evidence type="ECO:0000313" key="9">
    <source>
        <dbReference type="EMBL" id="GAB0172459.1"/>
    </source>
</evidence>
<feature type="transmembrane region" description="Helical" evidence="7">
    <location>
        <begin position="278"/>
        <end position="297"/>
    </location>
</feature>
<comment type="similarity">
    <text evidence="2">Belongs to the monovalent cation:proton antiporter 2 (CPA2) transporter (TC 2.A.37) family.</text>
</comment>
<sequence>MLQKNVRCPIDLYLIILCVLAMAVISGIVLNWLKIPTIIGYILTGVLTTYIFGFRLEDSGGLNEIAEFGVVFLMFMIGLDFSFKSLTLMKQEVLVFGGLQIAFSIAFFFVACFYFLGFSFSTSIIVASAVSLSSTAIVLKFLNESGQTKTPYGMASVGILIFQDIAVIPILLMIKLLSDKDSHLSALLLTTLISAIIVLIVLFLPGRIMAKMFLRFSANMKTDEIFVGAVFLIVLGAAYISKSFGFSLALGAFLAGMIISNTHYKYQVSSVLSHFRDILLGIFFITVGMQVDIIFLLEYFVVILILVALMMGAKALLMYLFLFLFRGQRVGLKVALSLAQIGEFSFAIFLLASQHQILDLHLDGGILRVLFGEEFFADITPDQIYQFLTLMVIFSMIATPFILERLDKITSFFLRYLTPVSGYFVRKKVESCDDDTRIDNMEHAADLDGHVVVCGYGELGKSILEYFKGCDLQYIAVDNNYGKVEQAIKRGEPVMYGDITSRRILERLGITKCSAVIIAIDSIDSVQKAYHNIQALSPYCKIILKTKGSHLASQLQTQGAYAIVHERMEMAKILSDLALQAVKENKNQ</sequence>
<evidence type="ECO:0000256" key="7">
    <source>
        <dbReference type="SAM" id="Phobius"/>
    </source>
</evidence>
<keyword evidence="10" id="KW-1185">Reference proteome</keyword>
<accession>A0ABQ0D288</accession>
<comment type="caution">
    <text evidence="9">The sequence shown here is derived from an EMBL/GenBank/DDBJ whole genome shotgun (WGS) entry which is preliminary data.</text>
</comment>
<proteinExistence type="inferred from homology"/>
<protein>
    <recommendedName>
        <fullName evidence="8">RCK N-terminal domain-containing protein</fullName>
    </recommendedName>
</protein>
<dbReference type="PANTHER" id="PTHR42751:SF3">
    <property type="entry name" value="SODIUM_GLUTAMATE SYMPORTER"/>
    <property type="match status" value="1"/>
</dbReference>
<reference evidence="9 10" key="1">
    <citation type="submission" date="2024-06" db="EMBL/GenBank/DDBJ databases">
        <title>Draft genome sequence of Helicobacter trogontum NHP16-4001.</title>
        <authorList>
            <person name="Rimbara E."/>
            <person name="Suzuki M."/>
        </authorList>
    </citation>
    <scope>NUCLEOTIDE SEQUENCE [LARGE SCALE GENOMIC DNA]</scope>
    <source>
        <strain evidence="9 10">NHP16-4001</strain>
    </source>
</reference>
<feature type="transmembrane region" description="Helical" evidence="7">
    <location>
        <begin position="154"/>
        <end position="174"/>
    </location>
</feature>
<dbReference type="InterPro" id="IPR003148">
    <property type="entry name" value="RCK_N"/>
</dbReference>
<keyword evidence="5 7" id="KW-1133">Transmembrane helix</keyword>
<dbReference type="PROSITE" id="PS51201">
    <property type="entry name" value="RCK_N"/>
    <property type="match status" value="1"/>
</dbReference>
<dbReference type="EMBL" id="BAAFHN010000006">
    <property type="protein sequence ID" value="GAB0172459.1"/>
    <property type="molecule type" value="Genomic_DNA"/>
</dbReference>
<keyword evidence="6 7" id="KW-0472">Membrane</keyword>
<feature type="transmembrane region" description="Helical" evidence="7">
    <location>
        <begin position="122"/>
        <end position="142"/>
    </location>
</feature>
<feature type="transmembrane region" description="Helical" evidence="7">
    <location>
        <begin position="225"/>
        <end position="241"/>
    </location>
</feature>
<keyword evidence="4 7" id="KW-0812">Transmembrane</keyword>
<feature type="transmembrane region" description="Helical" evidence="7">
    <location>
        <begin position="12"/>
        <end position="33"/>
    </location>
</feature>
<evidence type="ECO:0000259" key="8">
    <source>
        <dbReference type="PROSITE" id="PS51201"/>
    </source>
</evidence>
<dbReference type="Pfam" id="PF00999">
    <property type="entry name" value="Na_H_Exchanger"/>
    <property type="match status" value="1"/>
</dbReference>